<keyword evidence="8" id="KW-1185">Reference proteome</keyword>
<evidence type="ECO:0000256" key="3">
    <source>
        <dbReference type="ARBA" id="ARBA00023002"/>
    </source>
</evidence>
<evidence type="ECO:0000256" key="2">
    <source>
        <dbReference type="ARBA" id="ARBA00022723"/>
    </source>
</evidence>
<sequence precursor="true">MDHTALSRRAMLGTSVVALGGATTAFAADNKNQLVEQSRTIPYGPAVDVIVCGGGPAGIAAAISAARSGASVRLLECHGCLGGVWTSGMLSYVIDAGKDGFNQELIRKLNHFNATRSSRGSNYLYDVETMKFVLEKLVTELKIETQLHTRVVAVEKDSRGKVCGVVTESKSGRQAWPAQVVIDTTGDGDVGMLAGCEFEIGKDAGETDCPCQPMSLMGVITAPEEALAEYDNTKTTSNKDRLLEVLKTAGIAPSYKKPTLWHIGGPIAAIMMNHEYAVRPDDAAAITAATIRARAELFNIAHALNELGGIWEGTRLVTTAEQIGVRDGRRIHGRQEVTVENVVAGTKCEDGICRSTFPVDVHGLSLDAPAYSSHGHRAKPFDIPLGALIAADVDGLMMAGRCISGDFFAHASYRVTGNSVATGEAAGVTAAIAAKQRALPQEVPFNEVDAELVRVRTEV</sequence>
<evidence type="ECO:0008006" key="9">
    <source>
        <dbReference type="Google" id="ProtNLM"/>
    </source>
</evidence>
<evidence type="ECO:0000256" key="1">
    <source>
        <dbReference type="ARBA" id="ARBA00022485"/>
    </source>
</evidence>
<protein>
    <recommendedName>
        <fullName evidence="9">Ribulose-1,5-biphosphate synthetase</fullName>
    </recommendedName>
</protein>
<keyword evidence="5" id="KW-0411">Iron-sulfur</keyword>
<keyword evidence="1" id="KW-0004">4Fe-4S</keyword>
<dbReference type="EMBL" id="CP036316">
    <property type="protein sequence ID" value="QDT66995.1"/>
    <property type="molecule type" value="Genomic_DNA"/>
</dbReference>
<dbReference type="SUPFAM" id="SSF51905">
    <property type="entry name" value="FAD/NAD(P)-binding domain"/>
    <property type="match status" value="1"/>
</dbReference>
<keyword evidence="4" id="KW-0408">Iron</keyword>
<dbReference type="KEGG" id="chya:V22_42670"/>
<dbReference type="OrthoDB" id="9777740at2"/>
<organism evidence="7 8">
    <name type="scientific">Calycomorphotria hydatis</name>
    <dbReference type="NCBI Taxonomy" id="2528027"/>
    <lineage>
        <taxon>Bacteria</taxon>
        <taxon>Pseudomonadati</taxon>
        <taxon>Planctomycetota</taxon>
        <taxon>Planctomycetia</taxon>
        <taxon>Planctomycetales</taxon>
        <taxon>Planctomycetaceae</taxon>
        <taxon>Calycomorphotria</taxon>
    </lineage>
</organism>
<dbReference type="InterPro" id="IPR036188">
    <property type="entry name" value="FAD/NAD-bd_sf"/>
</dbReference>
<evidence type="ECO:0000256" key="4">
    <source>
        <dbReference type="ARBA" id="ARBA00023004"/>
    </source>
</evidence>
<evidence type="ECO:0000256" key="6">
    <source>
        <dbReference type="SAM" id="SignalP"/>
    </source>
</evidence>
<accession>A0A517TF46</accession>
<keyword evidence="3" id="KW-0560">Oxidoreductase</keyword>
<feature type="chain" id="PRO_5021750521" description="Ribulose-1,5-biphosphate synthetase" evidence="6">
    <location>
        <begin position="28"/>
        <end position="459"/>
    </location>
</feature>
<dbReference type="InterPro" id="IPR039650">
    <property type="entry name" value="HdrA-like"/>
</dbReference>
<dbReference type="GO" id="GO:0046872">
    <property type="term" value="F:metal ion binding"/>
    <property type="evidence" value="ECO:0007669"/>
    <property type="project" value="UniProtKB-KW"/>
</dbReference>
<proteinExistence type="predicted"/>
<feature type="signal peptide" evidence="6">
    <location>
        <begin position="1"/>
        <end position="27"/>
    </location>
</feature>
<gene>
    <name evidence="7" type="ORF">V22_42670</name>
</gene>
<dbReference type="GO" id="GO:0016491">
    <property type="term" value="F:oxidoreductase activity"/>
    <property type="evidence" value="ECO:0007669"/>
    <property type="project" value="UniProtKB-KW"/>
</dbReference>
<dbReference type="PANTHER" id="PTHR43498">
    <property type="entry name" value="FERREDOXIN:COB-COM HETERODISULFIDE REDUCTASE SUBUNIT A"/>
    <property type="match status" value="1"/>
</dbReference>
<dbReference type="InterPro" id="IPR006311">
    <property type="entry name" value="TAT_signal"/>
</dbReference>
<dbReference type="PROSITE" id="PS51318">
    <property type="entry name" value="TAT"/>
    <property type="match status" value="1"/>
</dbReference>
<dbReference type="GO" id="GO:0051539">
    <property type="term" value="F:4 iron, 4 sulfur cluster binding"/>
    <property type="evidence" value="ECO:0007669"/>
    <property type="project" value="UniProtKB-KW"/>
</dbReference>
<dbReference type="AlphaFoldDB" id="A0A517TF46"/>
<dbReference type="PANTHER" id="PTHR43498:SF1">
    <property type="entry name" value="COB--COM HETERODISULFIDE REDUCTASE IRON-SULFUR SUBUNIT A"/>
    <property type="match status" value="1"/>
</dbReference>
<dbReference type="Pfam" id="PF12831">
    <property type="entry name" value="FAD_oxidored"/>
    <property type="match status" value="1"/>
</dbReference>
<keyword evidence="6" id="KW-0732">Signal</keyword>
<reference evidence="7 8" key="1">
    <citation type="submission" date="2019-02" db="EMBL/GenBank/DDBJ databases">
        <title>Deep-cultivation of Planctomycetes and their phenomic and genomic characterization uncovers novel biology.</title>
        <authorList>
            <person name="Wiegand S."/>
            <person name="Jogler M."/>
            <person name="Boedeker C."/>
            <person name="Pinto D."/>
            <person name="Vollmers J."/>
            <person name="Rivas-Marin E."/>
            <person name="Kohn T."/>
            <person name="Peeters S.H."/>
            <person name="Heuer A."/>
            <person name="Rast P."/>
            <person name="Oberbeckmann S."/>
            <person name="Bunk B."/>
            <person name="Jeske O."/>
            <person name="Meyerdierks A."/>
            <person name="Storesund J.E."/>
            <person name="Kallscheuer N."/>
            <person name="Luecker S."/>
            <person name="Lage O.M."/>
            <person name="Pohl T."/>
            <person name="Merkel B.J."/>
            <person name="Hornburger P."/>
            <person name="Mueller R.-W."/>
            <person name="Bruemmer F."/>
            <person name="Labrenz M."/>
            <person name="Spormann A.M."/>
            <person name="Op den Camp H."/>
            <person name="Overmann J."/>
            <person name="Amann R."/>
            <person name="Jetten M.S.M."/>
            <person name="Mascher T."/>
            <person name="Medema M.H."/>
            <person name="Devos D.P."/>
            <person name="Kaster A.-K."/>
            <person name="Ovreas L."/>
            <person name="Rohde M."/>
            <person name="Galperin M.Y."/>
            <person name="Jogler C."/>
        </authorList>
    </citation>
    <scope>NUCLEOTIDE SEQUENCE [LARGE SCALE GENOMIC DNA]</scope>
    <source>
        <strain evidence="7 8">V22</strain>
    </source>
</reference>
<dbReference type="Proteomes" id="UP000319976">
    <property type="component" value="Chromosome"/>
</dbReference>
<evidence type="ECO:0000313" key="8">
    <source>
        <dbReference type="Proteomes" id="UP000319976"/>
    </source>
</evidence>
<name>A0A517TF46_9PLAN</name>
<keyword evidence="2" id="KW-0479">Metal-binding</keyword>
<evidence type="ECO:0000313" key="7">
    <source>
        <dbReference type="EMBL" id="QDT66995.1"/>
    </source>
</evidence>
<evidence type="ECO:0000256" key="5">
    <source>
        <dbReference type="ARBA" id="ARBA00023014"/>
    </source>
</evidence>
<dbReference type="RefSeq" id="WP_145266592.1">
    <property type="nucleotide sequence ID" value="NZ_CP036316.1"/>
</dbReference>
<dbReference type="Gene3D" id="3.50.50.60">
    <property type="entry name" value="FAD/NAD(P)-binding domain"/>
    <property type="match status" value="1"/>
</dbReference>